<accession>A0A8S4BU58</accession>
<dbReference type="AlphaFoldDB" id="A0A8S4BU58"/>
<evidence type="ECO:0000313" key="1">
    <source>
        <dbReference type="EMBL" id="CAG6016991.1"/>
    </source>
</evidence>
<dbReference type="EMBL" id="CAJRST010039999">
    <property type="protein sequence ID" value="CAG6016991.1"/>
    <property type="molecule type" value="Genomic_DNA"/>
</dbReference>
<reference evidence="1" key="1">
    <citation type="submission" date="2021-05" db="EMBL/GenBank/DDBJ databases">
        <authorList>
            <person name="Tigano A."/>
        </authorList>
    </citation>
    <scope>NUCLEOTIDE SEQUENCE</scope>
</reference>
<proteinExistence type="predicted"/>
<gene>
    <name evidence="1" type="ORF">MMEN_LOCUS20556</name>
</gene>
<dbReference type="Proteomes" id="UP000677803">
    <property type="component" value="Unassembled WGS sequence"/>
</dbReference>
<keyword evidence="2" id="KW-1185">Reference proteome</keyword>
<evidence type="ECO:0000313" key="2">
    <source>
        <dbReference type="Proteomes" id="UP000677803"/>
    </source>
</evidence>
<sequence length="133" mass="14936">MGNFVTSAREILNNERASLPGKLIVKSRLKLQGRAMYGRIQPSEAQKGQFRAMLKTAGSQNNGNFVETIELITRQSINCKEMPQATSSISVTQLKILIFESPLDMIKELSIVLRYGYNDADHESSFDLQRPSE</sequence>
<protein>
    <submittedName>
        <fullName evidence="1">(Atlantic silverside) hypothetical protein</fullName>
    </submittedName>
</protein>
<name>A0A8S4BU58_9TELE</name>
<comment type="caution">
    <text evidence="1">The sequence shown here is derived from an EMBL/GenBank/DDBJ whole genome shotgun (WGS) entry which is preliminary data.</text>
</comment>
<organism evidence="1 2">
    <name type="scientific">Menidia menidia</name>
    <name type="common">Atlantic silverside</name>
    <dbReference type="NCBI Taxonomy" id="238744"/>
    <lineage>
        <taxon>Eukaryota</taxon>
        <taxon>Metazoa</taxon>
        <taxon>Chordata</taxon>
        <taxon>Craniata</taxon>
        <taxon>Vertebrata</taxon>
        <taxon>Euteleostomi</taxon>
        <taxon>Actinopterygii</taxon>
        <taxon>Neopterygii</taxon>
        <taxon>Teleostei</taxon>
        <taxon>Neoteleostei</taxon>
        <taxon>Acanthomorphata</taxon>
        <taxon>Ovalentaria</taxon>
        <taxon>Atherinomorphae</taxon>
        <taxon>Atheriniformes</taxon>
        <taxon>Atherinopsidae</taxon>
        <taxon>Menidiinae</taxon>
        <taxon>Menidia</taxon>
    </lineage>
</organism>